<proteinExistence type="predicted"/>
<evidence type="ECO:0000256" key="4">
    <source>
        <dbReference type="ARBA" id="ARBA00047942"/>
    </source>
</evidence>
<dbReference type="InterPro" id="IPR046816">
    <property type="entry name" value="MmeI_Mtase"/>
</dbReference>
<evidence type="ECO:0000256" key="1">
    <source>
        <dbReference type="ARBA" id="ARBA00011900"/>
    </source>
</evidence>
<feature type="domain" description="MmeI-like C-terminal" evidence="8">
    <location>
        <begin position="839"/>
        <end position="915"/>
    </location>
</feature>
<reference evidence="10 11" key="1">
    <citation type="submission" date="2015-02" db="EMBL/GenBank/DDBJ databases">
        <title>Draft genome sequences of ten Microbacterium spp. with emphasis on heavy metal contaminated environments.</title>
        <authorList>
            <person name="Corretto E."/>
        </authorList>
    </citation>
    <scope>NUCLEOTIDE SEQUENCE [LARGE SCALE GENOMIC DNA]</scope>
    <source>
        <strain evidence="10 11">BEL163</strain>
    </source>
</reference>
<dbReference type="InterPro" id="IPR046819">
    <property type="entry name" value="MmeI_hel"/>
</dbReference>
<evidence type="ECO:0000259" key="7">
    <source>
        <dbReference type="Pfam" id="PF20466"/>
    </source>
</evidence>
<evidence type="ECO:0000259" key="5">
    <source>
        <dbReference type="Pfam" id="PF20464"/>
    </source>
</evidence>
<evidence type="ECO:0000256" key="3">
    <source>
        <dbReference type="ARBA" id="ARBA00022679"/>
    </source>
</evidence>
<dbReference type="OrthoDB" id="4280289at2"/>
<dbReference type="InterPro" id="IPR046818">
    <property type="entry name" value="MmeI_C"/>
</dbReference>
<dbReference type="EMBL" id="JYIV01000023">
    <property type="protein sequence ID" value="KJL23491.1"/>
    <property type="molecule type" value="Genomic_DNA"/>
</dbReference>
<dbReference type="Pfam" id="PF20465">
    <property type="entry name" value="MmeI_hel"/>
    <property type="match status" value="1"/>
</dbReference>
<gene>
    <name evidence="10" type="ORF">RN51_01577</name>
</gene>
<dbReference type="EC" id="2.1.1.72" evidence="1"/>
<evidence type="ECO:0000259" key="9">
    <source>
        <dbReference type="Pfam" id="PF20473"/>
    </source>
</evidence>
<dbReference type="REBASE" id="115001">
    <property type="entry name" value="Msp163ORF1577P"/>
</dbReference>
<evidence type="ECO:0000313" key="11">
    <source>
        <dbReference type="Proteomes" id="UP000033725"/>
    </source>
</evidence>
<feature type="domain" description="MmeI-like target recognition" evidence="7">
    <location>
        <begin position="638"/>
        <end position="835"/>
    </location>
</feature>
<dbReference type="InterPro" id="IPR029063">
    <property type="entry name" value="SAM-dependent_MTases_sf"/>
</dbReference>
<feature type="domain" description="MmeI-like DNA-methyltransferase" evidence="9">
    <location>
        <begin position="351"/>
        <end position="609"/>
    </location>
</feature>
<sequence>MTREAALTATLQDIRANAAAFATDWAGERRERAEKDTFWNEFFQIFGISRRRVGAVFEYVARRYSTGNHGFVDLLWPRHIGVEHKSAGLDLDEAMDQLVDYLPSVSDLDLPRLLVVCDFEHFVVRDTETGSETRFSLEELPARVEMFAFLAGHTRSTVFEAEEEANLRATALLATIHDELLTFRYPAHDTRVLLVRLLYCLFADDTGVWAHRLFEDFIDVKTAEDGSDLGLRINQLFELLDTNEHSRLANLDATLVEFPYVNGSLFSERLRSWSGNTAIRRALLDACGFEWSRISPVIFGSLFQNVMTAPERRSLGAHFTSERDIMRVIRPLFLDELEADLQRARTASVGRMNRLREFHDKLASLTFLDPAAGVGNFLLLTFRELRRLELETLLALRDADPRWHPTAQVTDIETMIKVTPGQFFGIEIEEFPARIGETAMHLVDHIANVAVGAAFGRYFVRLPIGATATIAVGNAMTMDWGSVLSPERCSYILGNPPFIGISLRTTTQTAELQTVWGRGYHGTLDYVSGWYRKAVDYGVEHDVPIALVSTNSITQGEQVAPLWDYVLAAGYKIAFAHKTFAWQSEARGAAQVHVVVIGIAKQPRTHTLFEYATVAGEPVSRTVANINPYLVEVETGPVHGRTAPLAPELPPVAYGNKPTDDGNLLIEPDAIAAFLADPIAAKYVRRYIGARELIHNEDRWCLWLTDLEPGDLRRSPLLTARVEAVETFRSNSRAAATREYGRPTLFRQLSQPTTRYLGIPIHVSEDREYFPSGYFDPEVIASNANFIAPDPQGVAFAVISSSMFITWQRVVGGRLESRLRFNKLLTWNTFPLPALTATQRSDLIAAGQDVLAARAQYPNTSLARLYERHGIPTPLLDAHRRLDRVVDKLIAGRARTTTDADRLRALFSRYRELTSAGQLSQPSTSARRSRSRAAS</sequence>
<comment type="catalytic activity">
    <reaction evidence="4">
        <text>a 2'-deoxyadenosine in DNA + S-adenosyl-L-methionine = an N(6)-methyl-2'-deoxyadenosine in DNA + S-adenosyl-L-homocysteine + H(+)</text>
        <dbReference type="Rhea" id="RHEA:15197"/>
        <dbReference type="Rhea" id="RHEA-COMP:12418"/>
        <dbReference type="Rhea" id="RHEA-COMP:12419"/>
        <dbReference type="ChEBI" id="CHEBI:15378"/>
        <dbReference type="ChEBI" id="CHEBI:57856"/>
        <dbReference type="ChEBI" id="CHEBI:59789"/>
        <dbReference type="ChEBI" id="CHEBI:90615"/>
        <dbReference type="ChEBI" id="CHEBI:90616"/>
        <dbReference type="EC" id="2.1.1.72"/>
    </reaction>
</comment>
<keyword evidence="2" id="KW-0489">Methyltransferase</keyword>
<organism evidence="10 11">
    <name type="scientific">Microbacterium oxydans</name>
    <dbReference type="NCBI Taxonomy" id="82380"/>
    <lineage>
        <taxon>Bacteria</taxon>
        <taxon>Bacillati</taxon>
        <taxon>Actinomycetota</taxon>
        <taxon>Actinomycetes</taxon>
        <taxon>Micrococcales</taxon>
        <taxon>Microbacteriaceae</taxon>
        <taxon>Microbacterium</taxon>
    </lineage>
</organism>
<evidence type="ECO:0000259" key="8">
    <source>
        <dbReference type="Pfam" id="PF20467"/>
    </source>
</evidence>
<dbReference type="SUPFAM" id="SSF53335">
    <property type="entry name" value="S-adenosyl-L-methionine-dependent methyltransferases"/>
    <property type="match status" value="1"/>
</dbReference>
<evidence type="ECO:0000259" key="6">
    <source>
        <dbReference type="Pfam" id="PF20465"/>
    </source>
</evidence>
<dbReference type="Gene3D" id="3.40.50.150">
    <property type="entry name" value="Vaccinia Virus protein VP39"/>
    <property type="match status" value="1"/>
</dbReference>
<dbReference type="Pfam" id="PF20464">
    <property type="entry name" value="MmeI_N"/>
    <property type="match status" value="1"/>
</dbReference>
<accession>A0A0F0KW71</accession>
<dbReference type="Pfam" id="PF20466">
    <property type="entry name" value="MmeI_TRD"/>
    <property type="match status" value="1"/>
</dbReference>
<feature type="domain" description="MmeI-like N-terminal" evidence="5">
    <location>
        <begin position="16"/>
        <end position="181"/>
    </location>
</feature>
<dbReference type="Proteomes" id="UP000033725">
    <property type="component" value="Unassembled WGS sequence"/>
</dbReference>
<dbReference type="InterPro" id="IPR046817">
    <property type="entry name" value="MmeI_N"/>
</dbReference>
<protein>
    <recommendedName>
        <fullName evidence="1">site-specific DNA-methyltransferase (adenine-specific)</fullName>
        <ecNumber evidence="1">2.1.1.72</ecNumber>
    </recommendedName>
</protein>
<name>A0A0F0KW71_9MICO</name>
<feature type="domain" description="MmeI-like helicase spacer" evidence="6">
    <location>
        <begin position="188"/>
        <end position="266"/>
    </location>
</feature>
<comment type="caution">
    <text evidence="10">The sequence shown here is derived from an EMBL/GenBank/DDBJ whole genome shotgun (WGS) entry which is preliminary data.</text>
</comment>
<dbReference type="RefSeq" id="WP_045263476.1">
    <property type="nucleotide sequence ID" value="NZ_JYIV01000023.1"/>
</dbReference>
<evidence type="ECO:0000313" key="10">
    <source>
        <dbReference type="EMBL" id="KJL23491.1"/>
    </source>
</evidence>
<evidence type="ECO:0000256" key="2">
    <source>
        <dbReference type="ARBA" id="ARBA00022603"/>
    </source>
</evidence>
<dbReference type="PANTHER" id="PTHR33841:SF1">
    <property type="entry name" value="DNA METHYLTRANSFERASE A"/>
    <property type="match status" value="1"/>
</dbReference>
<dbReference type="Pfam" id="PF20467">
    <property type="entry name" value="MmeI_C"/>
    <property type="match status" value="1"/>
</dbReference>
<dbReference type="InterPro" id="IPR050953">
    <property type="entry name" value="N4_N6_ade-DNA_methylase"/>
</dbReference>
<dbReference type="Pfam" id="PF20473">
    <property type="entry name" value="MmeI_Mtase"/>
    <property type="match status" value="1"/>
</dbReference>
<dbReference type="GO" id="GO:0032259">
    <property type="term" value="P:methylation"/>
    <property type="evidence" value="ECO:0007669"/>
    <property type="project" value="UniProtKB-KW"/>
</dbReference>
<dbReference type="InterPro" id="IPR046820">
    <property type="entry name" value="MmeI_TRD"/>
</dbReference>
<keyword evidence="3" id="KW-0808">Transferase</keyword>
<dbReference type="AlphaFoldDB" id="A0A0F0KW71"/>
<dbReference type="PANTHER" id="PTHR33841">
    <property type="entry name" value="DNA METHYLTRANSFERASE YEEA-RELATED"/>
    <property type="match status" value="1"/>
</dbReference>
<dbReference type="GO" id="GO:0009007">
    <property type="term" value="F:site-specific DNA-methyltransferase (adenine-specific) activity"/>
    <property type="evidence" value="ECO:0007669"/>
    <property type="project" value="UniProtKB-EC"/>
</dbReference>
<dbReference type="PATRIC" id="fig|82380.10.peg.1585"/>